<dbReference type="EMBL" id="BMFO01000001">
    <property type="protein sequence ID" value="GGF84039.1"/>
    <property type="molecule type" value="Genomic_DNA"/>
</dbReference>
<comment type="subunit">
    <text evidence="7">Homotrimer.</text>
</comment>
<comment type="catalytic activity">
    <reaction evidence="7">
        <text>a UDP-3-O-[(3R)-3-hydroxyacyl]-alpha-D-glucosamine + a (3R)-hydroxyacyl-[ACP] = a UDP-2-N,3-O-bis[(3R)-3-hydroxyacyl]-alpha-D-glucosamine + holo-[ACP] + H(+)</text>
        <dbReference type="Rhea" id="RHEA:53836"/>
        <dbReference type="Rhea" id="RHEA-COMP:9685"/>
        <dbReference type="Rhea" id="RHEA-COMP:9945"/>
        <dbReference type="ChEBI" id="CHEBI:15378"/>
        <dbReference type="ChEBI" id="CHEBI:64479"/>
        <dbReference type="ChEBI" id="CHEBI:78827"/>
        <dbReference type="ChEBI" id="CHEBI:137740"/>
        <dbReference type="ChEBI" id="CHEBI:137748"/>
        <dbReference type="EC" id="2.3.1.191"/>
    </reaction>
</comment>
<keyword evidence="1 7" id="KW-0444">Lipid biosynthesis</keyword>
<dbReference type="HAMAP" id="MF_00523">
    <property type="entry name" value="LpxD"/>
    <property type="match status" value="1"/>
</dbReference>
<dbReference type="AlphaFoldDB" id="A0A917CCU8"/>
<dbReference type="EC" id="2.3.1.191" evidence="7"/>
<dbReference type="Pfam" id="PF00132">
    <property type="entry name" value="Hexapep"/>
    <property type="match status" value="1"/>
</dbReference>
<dbReference type="Proteomes" id="UP000632858">
    <property type="component" value="Unassembled WGS sequence"/>
</dbReference>
<dbReference type="GO" id="GO:0103118">
    <property type="term" value="F:UDP-3-O-[(3R)-3-hydroxyacyl]-glucosamine N-acyltransferase activity"/>
    <property type="evidence" value="ECO:0007669"/>
    <property type="project" value="UniProtKB-EC"/>
</dbReference>
<dbReference type="RefSeq" id="WP_188446962.1">
    <property type="nucleotide sequence ID" value="NZ_BMFO01000001.1"/>
</dbReference>
<comment type="pathway">
    <text evidence="7">Bacterial outer membrane biogenesis; LPS lipid A biosynthesis.</text>
</comment>
<gene>
    <name evidence="7 9" type="primary">lpxD</name>
    <name evidence="9" type="ORF">GCM10010960_02710</name>
</gene>
<dbReference type="Gene3D" id="3.40.1390.10">
    <property type="entry name" value="MurE/MurF, N-terminal domain"/>
    <property type="match status" value="1"/>
</dbReference>
<keyword evidence="6 7" id="KW-0012">Acyltransferase</keyword>
<keyword evidence="5 7" id="KW-0443">Lipid metabolism</keyword>
<dbReference type="Pfam" id="PF14602">
    <property type="entry name" value="Hexapep_2"/>
    <property type="match status" value="2"/>
</dbReference>
<dbReference type="InterPro" id="IPR011004">
    <property type="entry name" value="Trimer_LpxA-like_sf"/>
</dbReference>
<keyword evidence="2 7" id="KW-0441">Lipid A biosynthesis</keyword>
<evidence type="ECO:0000256" key="6">
    <source>
        <dbReference type="ARBA" id="ARBA00023315"/>
    </source>
</evidence>
<evidence type="ECO:0000256" key="5">
    <source>
        <dbReference type="ARBA" id="ARBA00023098"/>
    </source>
</evidence>
<keyword evidence="3 7" id="KW-0808">Transferase</keyword>
<dbReference type="Gene3D" id="2.160.10.10">
    <property type="entry name" value="Hexapeptide repeat proteins"/>
    <property type="match status" value="1"/>
</dbReference>
<evidence type="ECO:0000256" key="1">
    <source>
        <dbReference type="ARBA" id="ARBA00022516"/>
    </source>
</evidence>
<protein>
    <recommendedName>
        <fullName evidence="7">UDP-3-O-acylglucosamine N-acyltransferase</fullName>
        <ecNumber evidence="7">2.3.1.191</ecNumber>
    </recommendedName>
</protein>
<dbReference type="GO" id="GO:0016020">
    <property type="term" value="C:membrane"/>
    <property type="evidence" value="ECO:0007669"/>
    <property type="project" value="GOC"/>
</dbReference>
<feature type="active site" description="Proton acceptor" evidence="7">
    <location>
        <position position="237"/>
    </location>
</feature>
<dbReference type="Pfam" id="PF04613">
    <property type="entry name" value="LpxD"/>
    <property type="match status" value="1"/>
</dbReference>
<dbReference type="InterPro" id="IPR007691">
    <property type="entry name" value="LpxD"/>
</dbReference>
<dbReference type="PROSITE" id="PS00101">
    <property type="entry name" value="HEXAPEP_TRANSFERASES"/>
    <property type="match status" value="1"/>
</dbReference>
<evidence type="ECO:0000313" key="9">
    <source>
        <dbReference type="EMBL" id="GGF84039.1"/>
    </source>
</evidence>
<reference evidence="9" key="2">
    <citation type="submission" date="2020-09" db="EMBL/GenBank/DDBJ databases">
        <authorList>
            <person name="Sun Q."/>
            <person name="Zhou Y."/>
        </authorList>
    </citation>
    <scope>NUCLEOTIDE SEQUENCE</scope>
    <source>
        <strain evidence="9">CGMCC 1.12726</strain>
    </source>
</reference>
<evidence type="ECO:0000256" key="7">
    <source>
        <dbReference type="HAMAP-Rule" id="MF_00523"/>
    </source>
</evidence>
<dbReference type="InterPro" id="IPR001451">
    <property type="entry name" value="Hexapep"/>
</dbReference>
<organism evidence="9 10">
    <name type="scientific">Arenimonas maotaiensis</name>
    <dbReference type="NCBI Taxonomy" id="1446479"/>
    <lineage>
        <taxon>Bacteria</taxon>
        <taxon>Pseudomonadati</taxon>
        <taxon>Pseudomonadota</taxon>
        <taxon>Gammaproteobacteria</taxon>
        <taxon>Lysobacterales</taxon>
        <taxon>Lysobacteraceae</taxon>
        <taxon>Arenimonas</taxon>
    </lineage>
</organism>
<evidence type="ECO:0000256" key="2">
    <source>
        <dbReference type="ARBA" id="ARBA00022556"/>
    </source>
</evidence>
<sequence>MLTLKALAERFGLPYRGDPGTPVHGIGTLANAGPGQLAFLANGKYAGQLADTKASVVVLSEAEADACPCACLISANPYTSFALISVLFDDGDDLPTGVHPTAVIAASAAVAPGARIGPYTVVGERAVIAAGAQLHAHTHVGTDCVVGEDCVLMPKVTLVKRVRLGRRVRVHSGAVLGADGFGIAFHDGHWTKIAQLGGVAIGDDCEIGANTTIDRGAIEDTVLENDVRLDNQIQIGHNVRIGAHTAIAGCVAVAGSTRIGRWCLIGGAAGIVGHIEIGDRITVGAMSLVTHSLREPGEYASGTPIQPKGEWRRNAARFARLDAMARELNTLKKSRD</sequence>
<keyword evidence="4 7" id="KW-0677">Repeat</keyword>
<comment type="caution">
    <text evidence="9">The sequence shown here is derived from an EMBL/GenBank/DDBJ whole genome shotgun (WGS) entry which is preliminary data.</text>
</comment>
<comment type="similarity">
    <text evidence="7">Belongs to the transferase hexapeptide repeat family. LpxD subfamily.</text>
</comment>
<reference evidence="9" key="1">
    <citation type="journal article" date="2014" name="Int. J. Syst. Evol. Microbiol.">
        <title>Complete genome sequence of Corynebacterium casei LMG S-19264T (=DSM 44701T), isolated from a smear-ripened cheese.</title>
        <authorList>
            <consortium name="US DOE Joint Genome Institute (JGI-PGF)"/>
            <person name="Walter F."/>
            <person name="Albersmeier A."/>
            <person name="Kalinowski J."/>
            <person name="Ruckert C."/>
        </authorList>
    </citation>
    <scope>NUCLEOTIDE SEQUENCE</scope>
    <source>
        <strain evidence="9">CGMCC 1.12726</strain>
    </source>
</reference>
<proteinExistence type="inferred from homology"/>
<dbReference type="NCBIfam" id="NF002060">
    <property type="entry name" value="PRK00892.1"/>
    <property type="match status" value="1"/>
</dbReference>
<dbReference type="PANTHER" id="PTHR43378">
    <property type="entry name" value="UDP-3-O-ACYLGLUCOSAMINE N-ACYLTRANSFERASE"/>
    <property type="match status" value="1"/>
</dbReference>
<keyword evidence="10" id="KW-1185">Reference proteome</keyword>
<evidence type="ECO:0000313" key="10">
    <source>
        <dbReference type="Proteomes" id="UP000632858"/>
    </source>
</evidence>
<dbReference type="InterPro" id="IPR020573">
    <property type="entry name" value="UDP_GlcNAc_AcTrfase_non-rep"/>
</dbReference>
<dbReference type="Gene3D" id="1.20.5.170">
    <property type="match status" value="1"/>
</dbReference>
<evidence type="ECO:0000256" key="4">
    <source>
        <dbReference type="ARBA" id="ARBA00022737"/>
    </source>
</evidence>
<dbReference type="GO" id="GO:0009245">
    <property type="term" value="P:lipid A biosynthetic process"/>
    <property type="evidence" value="ECO:0007669"/>
    <property type="project" value="UniProtKB-UniRule"/>
</dbReference>
<dbReference type="SUPFAM" id="SSF51161">
    <property type="entry name" value="Trimeric LpxA-like enzymes"/>
    <property type="match status" value="1"/>
</dbReference>
<evidence type="ECO:0000259" key="8">
    <source>
        <dbReference type="Pfam" id="PF04613"/>
    </source>
</evidence>
<feature type="domain" description="UDP-3-O-[3-hydroxymyristoyl] glucosamine N-acyltransferase non-repeat region" evidence="8">
    <location>
        <begin position="22"/>
        <end position="85"/>
    </location>
</feature>
<evidence type="ECO:0000256" key="3">
    <source>
        <dbReference type="ARBA" id="ARBA00022679"/>
    </source>
</evidence>
<dbReference type="NCBIfam" id="TIGR01853">
    <property type="entry name" value="lipid_A_lpxD"/>
    <property type="match status" value="1"/>
</dbReference>
<name>A0A917CCU8_9GAMM</name>
<dbReference type="InterPro" id="IPR018357">
    <property type="entry name" value="Hexapep_transf_CS"/>
</dbReference>
<comment type="function">
    <text evidence="7">Catalyzes the N-acylation of UDP-3-O-acylglucosamine using 3-hydroxyacyl-ACP as the acyl donor. Is involved in the biosynthesis of lipid A, a phosphorylated glycolipid that anchors the lipopolysaccharide to the outer membrane of the cell.</text>
</comment>
<accession>A0A917CCU8</accession>
<dbReference type="CDD" id="cd03352">
    <property type="entry name" value="LbH_LpxD"/>
    <property type="match status" value="1"/>
</dbReference>
<dbReference type="PANTHER" id="PTHR43378:SF2">
    <property type="entry name" value="UDP-3-O-ACYLGLUCOSAMINE N-ACYLTRANSFERASE 1, MITOCHONDRIAL-RELATED"/>
    <property type="match status" value="1"/>
</dbReference>
<dbReference type="GO" id="GO:0016410">
    <property type="term" value="F:N-acyltransferase activity"/>
    <property type="evidence" value="ECO:0007669"/>
    <property type="project" value="InterPro"/>
</dbReference>